<dbReference type="Proteomes" id="UP000011086">
    <property type="component" value="Unassembled WGS sequence"/>
</dbReference>
<dbReference type="Gene3D" id="3.30.160.60">
    <property type="entry name" value="Classic Zinc Finger"/>
    <property type="match status" value="1"/>
</dbReference>
<reference evidence="3" key="1">
    <citation type="journal article" date="2012" name="PLoS Genet.">
        <title>Comparative analysis of the genomes of two field isolates of the rice blast fungus Magnaporthe oryzae.</title>
        <authorList>
            <person name="Xue M."/>
            <person name="Yang J."/>
            <person name="Li Z."/>
            <person name="Hu S."/>
            <person name="Yao N."/>
            <person name="Dean R.A."/>
            <person name="Zhao W."/>
            <person name="Shen M."/>
            <person name="Zhang H."/>
            <person name="Li C."/>
            <person name="Liu L."/>
            <person name="Cao L."/>
            <person name="Xu X."/>
            <person name="Xing Y."/>
            <person name="Hsiang T."/>
            <person name="Zhang Z."/>
            <person name="Xu J.R."/>
            <person name="Peng Y.L."/>
        </authorList>
    </citation>
    <scope>NUCLEOTIDE SEQUENCE</scope>
    <source>
        <strain evidence="3">Y34</strain>
    </source>
</reference>
<keyword evidence="1" id="KW-0863">Zinc-finger</keyword>
<evidence type="ECO:0000259" key="2">
    <source>
        <dbReference type="PROSITE" id="PS50157"/>
    </source>
</evidence>
<feature type="domain" description="C2H2-type" evidence="2">
    <location>
        <begin position="141"/>
        <end position="171"/>
    </location>
</feature>
<dbReference type="PROSITE" id="PS00028">
    <property type="entry name" value="ZINC_FINGER_C2H2_1"/>
    <property type="match status" value="1"/>
</dbReference>
<keyword evidence="1" id="KW-0479">Metal-binding</keyword>
<keyword evidence="1" id="KW-0862">Zinc</keyword>
<organism evidence="3">
    <name type="scientific">Pyricularia oryzae (strain Y34)</name>
    <name type="common">Rice blast fungus</name>
    <name type="synonym">Magnaporthe oryzae</name>
    <dbReference type="NCBI Taxonomy" id="1143189"/>
    <lineage>
        <taxon>Eukaryota</taxon>
        <taxon>Fungi</taxon>
        <taxon>Dikarya</taxon>
        <taxon>Ascomycota</taxon>
        <taxon>Pezizomycotina</taxon>
        <taxon>Sordariomycetes</taxon>
        <taxon>Sordariomycetidae</taxon>
        <taxon>Magnaporthales</taxon>
        <taxon>Pyriculariaceae</taxon>
        <taxon>Pyricularia</taxon>
    </lineage>
</organism>
<dbReference type="SUPFAM" id="SSF57667">
    <property type="entry name" value="beta-beta-alpha zinc fingers"/>
    <property type="match status" value="1"/>
</dbReference>
<proteinExistence type="predicted"/>
<accession>A0AA97NPW4</accession>
<evidence type="ECO:0000313" key="3">
    <source>
        <dbReference type="EMBL" id="ELQ34023.1"/>
    </source>
</evidence>
<dbReference type="InterPro" id="IPR036236">
    <property type="entry name" value="Znf_C2H2_sf"/>
</dbReference>
<dbReference type="SMART" id="SM00355">
    <property type="entry name" value="ZnF_C2H2"/>
    <property type="match status" value="2"/>
</dbReference>
<evidence type="ECO:0000256" key="1">
    <source>
        <dbReference type="PROSITE-ProRule" id="PRU00042"/>
    </source>
</evidence>
<dbReference type="EMBL" id="JH793945">
    <property type="protein sequence ID" value="ELQ34023.1"/>
    <property type="molecule type" value="Genomic_DNA"/>
</dbReference>
<dbReference type="AlphaFoldDB" id="A0AA97NPW4"/>
<dbReference type="InterPro" id="IPR013087">
    <property type="entry name" value="Znf_C2H2_type"/>
</dbReference>
<sequence>MDHATYAAYYGSDHFYAGDLSGRVSEAGDLLDPLLERSFFAASDGPGENHYVPSPSSQLFNPTGHSQRCGPSMAHAQPLISLVEEKVGCPGFGYTTGGEPLSDLCEATVENNYGVSNCTTPNATATAFSSERHTKIEAKRYVCDFRGCELRYTSRKHLKRHQKSQHSKNSEIFICKLCQGGKVYQGKRRDNFASHVERHTRNDDPNTKVKYHPNAENYLQSIKNSQFIETFRGEDLSGV</sequence>
<dbReference type="GO" id="GO:0008270">
    <property type="term" value="F:zinc ion binding"/>
    <property type="evidence" value="ECO:0007669"/>
    <property type="project" value="UniProtKB-KW"/>
</dbReference>
<protein>
    <recommendedName>
        <fullName evidence="2">C2H2-type domain-containing protein</fullName>
    </recommendedName>
</protein>
<name>A0AA97NPW4_PYRO3</name>
<gene>
    <name evidence="3" type="ORF">OOU_Y34scaffold00820g2</name>
</gene>
<dbReference type="PROSITE" id="PS50157">
    <property type="entry name" value="ZINC_FINGER_C2H2_2"/>
    <property type="match status" value="1"/>
</dbReference>